<keyword evidence="3" id="KW-1185">Reference proteome</keyword>
<gene>
    <name evidence="2" type="ORF">HZI73_09435</name>
</gene>
<dbReference type="AlphaFoldDB" id="A0A8J8MIZ2"/>
<evidence type="ECO:0000313" key="3">
    <source>
        <dbReference type="Proteomes" id="UP000683246"/>
    </source>
</evidence>
<proteinExistence type="predicted"/>
<reference evidence="2" key="1">
    <citation type="submission" date="2020-07" db="EMBL/GenBank/DDBJ databases">
        <title>Vallitalea pronyensis genome.</title>
        <authorList>
            <person name="Postec A."/>
        </authorList>
    </citation>
    <scope>NUCLEOTIDE SEQUENCE</scope>
    <source>
        <strain evidence="2">FatNI3</strain>
    </source>
</reference>
<dbReference type="SUPFAM" id="SSF51182">
    <property type="entry name" value="RmlC-like cupins"/>
    <property type="match status" value="1"/>
</dbReference>
<sequence length="99" mass="11383">MIEKVYNYTKEATDLFEKIIEREDMRLNHVIIQPDKYFPKHPTDAEVCIIIIKGHLDITLANQEKMTYNSGQVVEVPKGIPSILGNGSQEPVELFVIKR</sequence>
<evidence type="ECO:0000259" key="1">
    <source>
        <dbReference type="Pfam" id="PF07883"/>
    </source>
</evidence>
<dbReference type="KEGG" id="vpy:HZI73_09435"/>
<feature type="domain" description="Cupin type-2" evidence="1">
    <location>
        <begin position="29"/>
        <end position="97"/>
    </location>
</feature>
<dbReference type="Gene3D" id="2.60.120.10">
    <property type="entry name" value="Jelly Rolls"/>
    <property type="match status" value="1"/>
</dbReference>
<evidence type="ECO:0000313" key="2">
    <source>
        <dbReference type="EMBL" id="QUI22509.1"/>
    </source>
</evidence>
<accession>A0A8J8MIZ2</accession>
<organism evidence="2 3">
    <name type="scientific">Vallitalea pronyensis</name>
    <dbReference type="NCBI Taxonomy" id="1348613"/>
    <lineage>
        <taxon>Bacteria</taxon>
        <taxon>Bacillati</taxon>
        <taxon>Bacillota</taxon>
        <taxon>Clostridia</taxon>
        <taxon>Lachnospirales</taxon>
        <taxon>Vallitaleaceae</taxon>
        <taxon>Vallitalea</taxon>
    </lineage>
</organism>
<protein>
    <submittedName>
        <fullName evidence="2">Cupin domain-containing protein</fullName>
    </submittedName>
</protein>
<dbReference type="EMBL" id="CP058649">
    <property type="protein sequence ID" value="QUI22509.1"/>
    <property type="molecule type" value="Genomic_DNA"/>
</dbReference>
<dbReference type="InterPro" id="IPR011051">
    <property type="entry name" value="RmlC_Cupin_sf"/>
</dbReference>
<dbReference type="RefSeq" id="WP_212697998.1">
    <property type="nucleotide sequence ID" value="NZ_CP058649.1"/>
</dbReference>
<dbReference type="InterPro" id="IPR013096">
    <property type="entry name" value="Cupin_2"/>
</dbReference>
<dbReference type="InterPro" id="IPR014710">
    <property type="entry name" value="RmlC-like_jellyroll"/>
</dbReference>
<name>A0A8J8MIZ2_9FIRM</name>
<dbReference type="Pfam" id="PF07883">
    <property type="entry name" value="Cupin_2"/>
    <property type="match status" value="1"/>
</dbReference>
<dbReference type="Proteomes" id="UP000683246">
    <property type="component" value="Chromosome"/>
</dbReference>